<evidence type="ECO:0000256" key="2">
    <source>
        <dbReference type="SAM" id="MobiDB-lite"/>
    </source>
</evidence>
<dbReference type="PANTHER" id="PTHR24172:SF4">
    <property type="entry name" value="ANK_REP_REGION DOMAIN-CONTAINING PROTEIN"/>
    <property type="match status" value="1"/>
</dbReference>
<dbReference type="Gene3D" id="1.25.40.20">
    <property type="entry name" value="Ankyrin repeat-containing domain"/>
    <property type="match status" value="1"/>
</dbReference>
<dbReference type="EMBL" id="VIIS01000626">
    <property type="protein sequence ID" value="KAF0306830.1"/>
    <property type="molecule type" value="Genomic_DNA"/>
</dbReference>
<feature type="repeat" description="ANK" evidence="1">
    <location>
        <begin position="131"/>
        <end position="163"/>
    </location>
</feature>
<feature type="region of interest" description="Disordered" evidence="2">
    <location>
        <begin position="186"/>
        <end position="255"/>
    </location>
</feature>
<reference evidence="3 4" key="1">
    <citation type="submission" date="2019-07" db="EMBL/GenBank/DDBJ databases">
        <title>Draft genome assembly of a fouling barnacle, Amphibalanus amphitrite (Darwin, 1854): The first reference genome for Thecostraca.</title>
        <authorList>
            <person name="Kim W."/>
        </authorList>
    </citation>
    <scope>NUCLEOTIDE SEQUENCE [LARGE SCALE GENOMIC DNA]</scope>
    <source>
        <strain evidence="3">SNU_AA5</strain>
        <tissue evidence="3">Soma without cirri and trophi</tissue>
    </source>
</reference>
<evidence type="ECO:0000313" key="3">
    <source>
        <dbReference type="EMBL" id="KAF0306830.1"/>
    </source>
</evidence>
<proteinExistence type="predicted"/>
<dbReference type="SUPFAM" id="SSF48403">
    <property type="entry name" value="Ankyrin repeat"/>
    <property type="match status" value="1"/>
</dbReference>
<keyword evidence="4" id="KW-1185">Reference proteome</keyword>
<dbReference type="InterPro" id="IPR002110">
    <property type="entry name" value="Ankyrin_rpt"/>
</dbReference>
<gene>
    <name evidence="3" type="primary">MIB2_1</name>
    <name evidence="3" type="ORF">FJT64_021720</name>
</gene>
<dbReference type="PROSITE" id="PS50297">
    <property type="entry name" value="ANK_REP_REGION"/>
    <property type="match status" value="1"/>
</dbReference>
<protein>
    <submittedName>
        <fullName evidence="3">E3 ubiquitin-protein ligase MIB2</fullName>
    </submittedName>
</protein>
<dbReference type="Proteomes" id="UP000440578">
    <property type="component" value="Unassembled WGS sequence"/>
</dbReference>
<sequence length="313" mass="34523">MHYAGGSGSGPVSHATIRIWIHGRDLNKLEQMVLDGHGERLLNETAGSNRVNKFLTSVRPLMIRIRELHSAAINGDSAKVEAMTEGQSRLLTSKDQNGLTILHKAAALGHRTIVETSLGTVRDQKDEPDNDGYTPLFYAAASQNKEIYDLLVKAGADVNRVDKRKKTAEHYREHPKEMPMQHVYQLPDAPRNSGDSLGVPDGPNRRRSVSTDRHQGGDGGQAAKGKRSTSRRETDQASSDAAAAAQARLSEQDVTPGQVDVWIRQGDLEKLEQVLVDGHGDALEGKTAWNEQARNILKVAPTYMVRWMVERGW</sequence>
<dbReference type="PROSITE" id="PS50088">
    <property type="entry name" value="ANK_REPEAT"/>
    <property type="match status" value="1"/>
</dbReference>
<evidence type="ECO:0000256" key="1">
    <source>
        <dbReference type="PROSITE-ProRule" id="PRU00023"/>
    </source>
</evidence>
<organism evidence="3 4">
    <name type="scientific">Amphibalanus amphitrite</name>
    <name type="common">Striped barnacle</name>
    <name type="synonym">Balanus amphitrite</name>
    <dbReference type="NCBI Taxonomy" id="1232801"/>
    <lineage>
        <taxon>Eukaryota</taxon>
        <taxon>Metazoa</taxon>
        <taxon>Ecdysozoa</taxon>
        <taxon>Arthropoda</taxon>
        <taxon>Crustacea</taxon>
        <taxon>Multicrustacea</taxon>
        <taxon>Cirripedia</taxon>
        <taxon>Thoracica</taxon>
        <taxon>Thoracicalcarea</taxon>
        <taxon>Balanomorpha</taxon>
        <taxon>Balanoidea</taxon>
        <taxon>Balanidae</taxon>
        <taxon>Amphibalaninae</taxon>
        <taxon>Amphibalanus</taxon>
    </lineage>
</organism>
<comment type="caution">
    <text evidence="3">The sequence shown here is derived from an EMBL/GenBank/DDBJ whole genome shotgun (WGS) entry which is preliminary data.</text>
</comment>
<dbReference type="InterPro" id="IPR036770">
    <property type="entry name" value="Ankyrin_rpt-contain_sf"/>
</dbReference>
<dbReference type="AlphaFoldDB" id="A0A6A4WT39"/>
<name>A0A6A4WT39_AMPAM</name>
<dbReference type="OrthoDB" id="432281at2759"/>
<feature type="compositionally biased region" description="Low complexity" evidence="2">
    <location>
        <begin position="236"/>
        <end position="247"/>
    </location>
</feature>
<accession>A0A6A4WT39</accession>
<evidence type="ECO:0000313" key="4">
    <source>
        <dbReference type="Proteomes" id="UP000440578"/>
    </source>
</evidence>
<dbReference type="SMART" id="SM00248">
    <property type="entry name" value="ANK"/>
    <property type="match status" value="2"/>
</dbReference>
<dbReference type="PANTHER" id="PTHR24172">
    <property type="entry name" value="ANK_REP_REGION DOMAIN-CONTAINING PROTEIN"/>
    <property type="match status" value="1"/>
</dbReference>
<dbReference type="Pfam" id="PF12796">
    <property type="entry name" value="Ank_2"/>
    <property type="match status" value="1"/>
</dbReference>
<keyword evidence="1" id="KW-0040">ANK repeat</keyword>